<dbReference type="Proteomes" id="UP000222768">
    <property type="component" value="Unassembled WGS sequence"/>
</dbReference>
<gene>
    <name evidence="1" type="ORF">CRX53_13785</name>
    <name evidence="2" type="ORF">NCTC13032_04716</name>
</gene>
<proteinExistence type="predicted"/>
<sequence length="67" mass="7719">MIYPCDAANAVEILRIHYSFAETICRPKERIKAITQGLVAHDRMLADCDGDRKSSDYRRKAPPKFHQ</sequence>
<name>A0A4V6JJ20_9ENTR</name>
<dbReference type="AlphaFoldDB" id="A0A4V6JJ20"/>
<evidence type="ECO:0000313" key="1">
    <source>
        <dbReference type="EMBL" id="PHH04952.1"/>
    </source>
</evidence>
<dbReference type="EMBL" id="PDLK01000002">
    <property type="protein sequence ID" value="PHH04952.1"/>
    <property type="molecule type" value="Genomic_DNA"/>
</dbReference>
<dbReference type="EMBL" id="LR590464">
    <property type="protein sequence ID" value="VTP70343.1"/>
    <property type="molecule type" value="Genomic_DNA"/>
</dbReference>
<accession>A0A4V6JJ20</accession>
<evidence type="ECO:0000313" key="3">
    <source>
        <dbReference type="Proteomes" id="UP000222768"/>
    </source>
</evidence>
<evidence type="ECO:0000313" key="2">
    <source>
        <dbReference type="EMBL" id="VTP70343.1"/>
    </source>
</evidence>
<organism evidence="2 4">
    <name type="scientific">Leclercia adecarboxylata</name>
    <dbReference type="NCBI Taxonomy" id="83655"/>
    <lineage>
        <taxon>Bacteria</taxon>
        <taxon>Pseudomonadati</taxon>
        <taxon>Pseudomonadota</taxon>
        <taxon>Gammaproteobacteria</taxon>
        <taxon>Enterobacterales</taxon>
        <taxon>Enterobacteriaceae</taxon>
        <taxon>Leclercia</taxon>
    </lineage>
</organism>
<reference evidence="2 4" key="3">
    <citation type="submission" date="2019-05" db="EMBL/GenBank/DDBJ databases">
        <authorList>
            <consortium name="Pathogen Informatics"/>
        </authorList>
    </citation>
    <scope>NUCLEOTIDE SEQUENCE [LARGE SCALE GENOMIC DNA]</scope>
    <source>
        <strain evidence="2 4">NCTC13032</strain>
    </source>
</reference>
<protein>
    <submittedName>
        <fullName evidence="2">Uncharacterized protein</fullName>
    </submittedName>
</protein>
<dbReference type="Proteomes" id="UP000310719">
    <property type="component" value="Chromosome"/>
</dbReference>
<reference evidence="1" key="2">
    <citation type="submission" date="2017-09" db="EMBL/GenBank/DDBJ databases">
        <title>FDA dAtabase for Regulatory Grade micrObial Sequences (FDA-ARGOS): Supporting development and validation of Infectious Disease Dx tests.</title>
        <authorList>
            <person name="Minogue T."/>
            <person name="Wolcott M."/>
            <person name="Wasieloski L."/>
            <person name="Aguilar W."/>
            <person name="Moore D."/>
            <person name="Tallon L.J."/>
            <person name="Sadzewicz L."/>
            <person name="Ott S."/>
            <person name="Zhao X."/>
            <person name="Nagaraj S."/>
            <person name="Vavikolanu K."/>
            <person name="Aluvathingal J."/>
            <person name="Nadendla S."/>
            <person name="Sichtig H."/>
        </authorList>
    </citation>
    <scope>NUCLEOTIDE SEQUENCE</scope>
    <source>
        <strain evidence="1">FDAARGOS_404</strain>
    </source>
</reference>
<reference evidence="3" key="1">
    <citation type="submission" date="2017-09" db="EMBL/GenBank/DDBJ databases">
        <title>FDA dAtabase for Regulatory Grade micrObial Sequences (FDA-ARGOS): Supporting development and validation of Infectious Disease Dx tests.</title>
        <authorList>
            <person name="Minogue T."/>
            <person name="Wolcott M."/>
            <person name="Wasieloski L."/>
            <person name="Aguilar W."/>
            <person name="Moore D."/>
            <person name="Tallon L."/>
            <person name="Sadzewicz L."/>
            <person name="Ott S."/>
            <person name="Zhao X."/>
            <person name="Nagaraj S."/>
            <person name="Vavikolanu K."/>
            <person name="Aluvathingal J."/>
            <person name="Nadendla S."/>
            <person name="Sichtig H."/>
        </authorList>
    </citation>
    <scope>NUCLEOTIDE SEQUENCE [LARGE SCALE GENOMIC DNA]</scope>
    <source>
        <strain evidence="3">FDAARGOS_404</strain>
    </source>
</reference>
<evidence type="ECO:0000313" key="4">
    <source>
        <dbReference type="Proteomes" id="UP000310719"/>
    </source>
</evidence>